<dbReference type="GO" id="GO:0000340">
    <property type="term" value="F:RNA 7-methylguanosine cap binding"/>
    <property type="evidence" value="ECO:0007669"/>
    <property type="project" value="TreeGrafter"/>
</dbReference>
<sequence>MSKFFDVSSRSSSVSSFIPPVLTHSHSSNSTFPAQQGGQGKSLTKADLKPLPDSWVMWYHNRSNFEHANEEGEEGEDGEDGEEEEEEEEEERGEQDADAAAIEPTDGDGKTASSSKTKQYLEGMNPISFPEVGSPLNETTETIDTVEQFWQLEANLKSFEDLPVGTEFFFFKNGVKPMWEDPANVKGGRWIFHFVTDRNDRNSSLRSALIWERLLLRLISGTFIPEDNLYRDLVSNDICGVTLSVRGDRNIISIWNTHLEYYKYFTSEVKKYKEEAERLRKKLSEEQGGDEDEGGEFSEGDDDEEGTNGGGASPYHLSATARAVRRLVDNDVLTEALTGDSYFGLEEEKDKFDTRTRRELRNVVKLTPFALRRGIANAMFRLIAEVDKILDYGENPITTRIGGNEQIKGVCSKSKYKRHFYATPNGKAPKSGFRYGNINHSNNNNYGRGENYHRHRHYNEDGSAVSANSGNGNGNEDNDSGATTGDVTNSNFNGSNSNSSGVYTFRRRKHFQREGENVETSTEQSRGFRGRRANNNSNSNNHRTNRDENGLGGWRRVGNTSTGKVNDKVENKESNNHNRNTTTKAPEESDNSFAALGKQRKKLEFNEDGKLVEEVNMLNFGSRRRRMLQMQREHK</sequence>
<dbReference type="PANTHER" id="PTHR11960:SF18">
    <property type="entry name" value="EUKARYOTIC TRANSLATION INITIATION FACTOR 4E HOMOLOGOUS PROTEIN, ISOFORM B"/>
    <property type="match status" value="1"/>
</dbReference>
<evidence type="ECO:0000313" key="4">
    <source>
        <dbReference type="Proteomes" id="UP000290900"/>
    </source>
</evidence>
<dbReference type="Pfam" id="PF01652">
    <property type="entry name" value="IF4E"/>
    <property type="match status" value="1"/>
</dbReference>
<feature type="compositionally biased region" description="Basic and acidic residues" evidence="2">
    <location>
        <begin position="565"/>
        <end position="576"/>
    </location>
</feature>
<dbReference type="STRING" id="13370.A0A448YP65"/>
<feature type="compositionally biased region" description="Polar residues" evidence="2">
    <location>
        <begin position="24"/>
        <end position="36"/>
    </location>
</feature>
<dbReference type="AlphaFoldDB" id="A0A448YP65"/>
<feature type="compositionally biased region" description="Low complexity" evidence="2">
    <location>
        <begin position="461"/>
        <end position="470"/>
    </location>
</feature>
<keyword evidence="1" id="KW-0694">RNA-binding</keyword>
<dbReference type="PANTHER" id="PTHR11960">
    <property type="entry name" value="EUKARYOTIC TRANSLATION INITIATION FACTOR 4E RELATED"/>
    <property type="match status" value="1"/>
</dbReference>
<feature type="region of interest" description="Disordered" evidence="2">
    <location>
        <begin position="432"/>
        <end position="592"/>
    </location>
</feature>
<name>A0A448YP65_BRENA</name>
<evidence type="ECO:0000313" key="3">
    <source>
        <dbReference type="EMBL" id="VEU22691.1"/>
    </source>
</evidence>
<dbReference type="Gene3D" id="3.30.760.10">
    <property type="entry name" value="RNA Cap, Translation Initiation Factor Eif4e"/>
    <property type="match status" value="1"/>
</dbReference>
<dbReference type="Proteomes" id="UP000290900">
    <property type="component" value="Unassembled WGS sequence"/>
</dbReference>
<dbReference type="InterPro" id="IPR023398">
    <property type="entry name" value="TIF_eIF4e-like"/>
</dbReference>
<dbReference type="InParanoid" id="A0A448YP65"/>
<dbReference type="InterPro" id="IPR019770">
    <property type="entry name" value="TIF_eIF_4E_CS"/>
</dbReference>
<evidence type="ECO:0000256" key="2">
    <source>
        <dbReference type="SAM" id="MobiDB-lite"/>
    </source>
</evidence>
<dbReference type="GO" id="GO:0016281">
    <property type="term" value="C:eukaryotic translation initiation factor 4F complex"/>
    <property type="evidence" value="ECO:0007669"/>
    <property type="project" value="TreeGrafter"/>
</dbReference>
<feature type="compositionally biased region" description="Acidic residues" evidence="2">
    <location>
        <begin position="287"/>
        <end position="306"/>
    </location>
</feature>
<dbReference type="PROSITE" id="PS00813">
    <property type="entry name" value="IF4E"/>
    <property type="match status" value="1"/>
</dbReference>
<keyword evidence="1" id="KW-0396">Initiation factor</keyword>
<feature type="compositionally biased region" description="Low complexity" evidence="2">
    <location>
        <begin position="434"/>
        <end position="449"/>
    </location>
</feature>
<proteinExistence type="inferred from homology"/>
<dbReference type="OrthoDB" id="3990714at2759"/>
<keyword evidence="4" id="KW-1185">Reference proteome</keyword>
<dbReference type="GO" id="GO:0003743">
    <property type="term" value="F:translation initiation factor activity"/>
    <property type="evidence" value="ECO:0007669"/>
    <property type="project" value="UniProtKB-KW"/>
</dbReference>
<feature type="region of interest" description="Disordered" evidence="2">
    <location>
        <begin position="1"/>
        <end position="47"/>
    </location>
</feature>
<gene>
    <name evidence="3" type="ORF">BRENAR_LOCUS3422</name>
</gene>
<dbReference type="SUPFAM" id="SSF55418">
    <property type="entry name" value="eIF4e-like"/>
    <property type="match status" value="1"/>
</dbReference>
<evidence type="ECO:0000256" key="1">
    <source>
        <dbReference type="RuleBase" id="RU004374"/>
    </source>
</evidence>
<comment type="similarity">
    <text evidence="1">Belongs to the eukaryotic initiation factor 4E family.</text>
</comment>
<dbReference type="InterPro" id="IPR001040">
    <property type="entry name" value="TIF_eIF_4E"/>
</dbReference>
<feature type="compositionally biased region" description="Acidic residues" evidence="2">
    <location>
        <begin position="71"/>
        <end position="97"/>
    </location>
</feature>
<feature type="compositionally biased region" description="Low complexity" evidence="2">
    <location>
        <begin position="7"/>
        <end position="16"/>
    </location>
</feature>
<feature type="region of interest" description="Disordered" evidence="2">
    <location>
        <begin position="281"/>
        <end position="315"/>
    </location>
</feature>
<keyword evidence="1" id="KW-0648">Protein biosynthesis</keyword>
<feature type="region of interest" description="Disordered" evidence="2">
    <location>
        <begin position="65"/>
        <end position="116"/>
    </location>
</feature>
<organism evidence="3 4">
    <name type="scientific">Brettanomyces naardenensis</name>
    <name type="common">Yeast</name>
    <dbReference type="NCBI Taxonomy" id="13370"/>
    <lineage>
        <taxon>Eukaryota</taxon>
        <taxon>Fungi</taxon>
        <taxon>Dikarya</taxon>
        <taxon>Ascomycota</taxon>
        <taxon>Saccharomycotina</taxon>
        <taxon>Pichiomycetes</taxon>
        <taxon>Pichiales</taxon>
        <taxon>Pichiaceae</taxon>
        <taxon>Brettanomyces</taxon>
    </lineage>
</organism>
<protein>
    <submittedName>
        <fullName evidence="3">DEKNAAC103729</fullName>
    </submittedName>
</protein>
<feature type="compositionally biased region" description="Low complexity" evidence="2">
    <location>
        <begin position="489"/>
        <end position="501"/>
    </location>
</feature>
<dbReference type="EMBL" id="CAACVR010000024">
    <property type="protein sequence ID" value="VEU22691.1"/>
    <property type="molecule type" value="Genomic_DNA"/>
</dbReference>
<reference evidence="3 4" key="1">
    <citation type="submission" date="2018-12" db="EMBL/GenBank/DDBJ databases">
        <authorList>
            <person name="Tiukova I."/>
            <person name="Dainat J."/>
        </authorList>
    </citation>
    <scope>NUCLEOTIDE SEQUENCE [LARGE SCALE GENOMIC DNA]</scope>
</reference>
<feature type="compositionally biased region" description="Low complexity" evidence="2">
    <location>
        <begin position="533"/>
        <end position="542"/>
    </location>
</feature>
<accession>A0A448YP65</accession>